<dbReference type="SUPFAM" id="SSF46894">
    <property type="entry name" value="C-terminal effector domain of the bipartite response regulators"/>
    <property type="match status" value="1"/>
</dbReference>
<dbReference type="Gene3D" id="3.40.50.2300">
    <property type="match status" value="1"/>
</dbReference>
<dbReference type="GO" id="GO:0006355">
    <property type="term" value="P:regulation of DNA-templated transcription"/>
    <property type="evidence" value="ECO:0007669"/>
    <property type="project" value="InterPro"/>
</dbReference>
<dbReference type="GO" id="GO:0005829">
    <property type="term" value="C:cytosol"/>
    <property type="evidence" value="ECO:0007669"/>
    <property type="project" value="TreeGrafter"/>
</dbReference>
<name>A0A6S6TT31_9BACT</name>
<protein>
    <submittedName>
        <fullName evidence="8">Two-component response regulator</fullName>
    </submittedName>
</protein>
<dbReference type="EMBL" id="CACVAZ010000120">
    <property type="protein sequence ID" value="CAA6819243.1"/>
    <property type="molecule type" value="Genomic_DNA"/>
</dbReference>
<dbReference type="PROSITE" id="PS50110">
    <property type="entry name" value="RESPONSE_REGULATORY"/>
    <property type="match status" value="1"/>
</dbReference>
<dbReference type="Pfam" id="PF00486">
    <property type="entry name" value="Trans_reg_C"/>
    <property type="match status" value="1"/>
</dbReference>
<dbReference type="GO" id="GO:0032993">
    <property type="term" value="C:protein-DNA complex"/>
    <property type="evidence" value="ECO:0007669"/>
    <property type="project" value="TreeGrafter"/>
</dbReference>
<dbReference type="GO" id="GO:0000156">
    <property type="term" value="F:phosphorelay response regulator activity"/>
    <property type="evidence" value="ECO:0007669"/>
    <property type="project" value="TreeGrafter"/>
</dbReference>
<evidence type="ECO:0000256" key="5">
    <source>
        <dbReference type="PROSITE-ProRule" id="PRU01091"/>
    </source>
</evidence>
<proteinExistence type="predicted"/>
<dbReference type="GO" id="GO:0000976">
    <property type="term" value="F:transcription cis-regulatory region binding"/>
    <property type="evidence" value="ECO:0007669"/>
    <property type="project" value="TreeGrafter"/>
</dbReference>
<dbReference type="InterPro" id="IPR001867">
    <property type="entry name" value="OmpR/PhoB-type_DNA-bd"/>
</dbReference>
<dbReference type="PANTHER" id="PTHR48111">
    <property type="entry name" value="REGULATOR OF RPOS"/>
    <property type="match status" value="1"/>
</dbReference>
<dbReference type="Gene3D" id="1.10.10.10">
    <property type="entry name" value="Winged helix-like DNA-binding domain superfamily/Winged helix DNA-binding domain"/>
    <property type="match status" value="1"/>
</dbReference>
<accession>A0A6S6TT31</accession>
<evidence type="ECO:0000259" key="7">
    <source>
        <dbReference type="PROSITE" id="PS51755"/>
    </source>
</evidence>
<dbReference type="CDD" id="cd00383">
    <property type="entry name" value="trans_reg_C"/>
    <property type="match status" value="1"/>
</dbReference>
<feature type="modified residue" description="4-aspartylphosphate" evidence="4">
    <location>
        <position position="54"/>
    </location>
</feature>
<feature type="domain" description="OmpR/PhoB-type" evidence="7">
    <location>
        <begin position="133"/>
        <end position="230"/>
    </location>
</feature>
<keyword evidence="1 4" id="KW-0597">Phosphoprotein</keyword>
<evidence type="ECO:0000256" key="1">
    <source>
        <dbReference type="ARBA" id="ARBA00022553"/>
    </source>
</evidence>
<evidence type="ECO:0000256" key="2">
    <source>
        <dbReference type="ARBA" id="ARBA00023012"/>
    </source>
</evidence>
<dbReference type="AlphaFoldDB" id="A0A6S6TT31"/>
<dbReference type="PANTHER" id="PTHR48111:SF40">
    <property type="entry name" value="PHOSPHATE REGULON TRANSCRIPTIONAL REGULATORY PROTEIN PHOB"/>
    <property type="match status" value="1"/>
</dbReference>
<dbReference type="InterPro" id="IPR039420">
    <property type="entry name" value="WalR-like"/>
</dbReference>
<evidence type="ECO:0000259" key="6">
    <source>
        <dbReference type="PROSITE" id="PS50110"/>
    </source>
</evidence>
<dbReference type="SUPFAM" id="SSF52172">
    <property type="entry name" value="CheY-like"/>
    <property type="match status" value="1"/>
</dbReference>
<dbReference type="InterPro" id="IPR036388">
    <property type="entry name" value="WH-like_DNA-bd_sf"/>
</dbReference>
<dbReference type="Pfam" id="PF00072">
    <property type="entry name" value="Response_reg"/>
    <property type="match status" value="1"/>
</dbReference>
<organism evidence="8">
    <name type="scientific">uncultured Sulfurovum sp</name>
    <dbReference type="NCBI Taxonomy" id="269237"/>
    <lineage>
        <taxon>Bacteria</taxon>
        <taxon>Pseudomonadati</taxon>
        <taxon>Campylobacterota</taxon>
        <taxon>Epsilonproteobacteria</taxon>
        <taxon>Campylobacterales</taxon>
        <taxon>Sulfurovaceae</taxon>
        <taxon>Sulfurovum</taxon>
        <taxon>environmental samples</taxon>
    </lineage>
</organism>
<feature type="domain" description="Response regulatory" evidence="6">
    <location>
        <begin position="5"/>
        <end position="119"/>
    </location>
</feature>
<gene>
    <name evidence="8" type="ORF">HELGO_WM18727</name>
</gene>
<sequence length="243" mass="28727">MKEMSLLYIEDDKDIQEIYLDFIREEVDTVHLAHDGEEGYEVYLLTKPDIILLDINMPKLDGLSLAKKIREIDSDVKIIITTAYAEQDKLLQAIELYLIKYILKPIAPAILREALLKAKKEIMASRETNVLRQKIFNLGEEIKWNFDTEKLYENKNEIKLTKNERRLLKFLSTNKNKVFTFFEIFNHISYDDFDKDYDAGQVRALVKLLRKKIPKESVLNIYGEGYRFNPLEEHTLKEFDRVD</sequence>
<reference evidence="8" key="1">
    <citation type="submission" date="2020-01" db="EMBL/GenBank/DDBJ databases">
        <authorList>
            <person name="Meier V. D."/>
            <person name="Meier V D."/>
        </authorList>
    </citation>
    <scope>NUCLEOTIDE SEQUENCE</scope>
    <source>
        <strain evidence="8">HLG_WM_MAG_02</strain>
    </source>
</reference>
<evidence type="ECO:0000256" key="4">
    <source>
        <dbReference type="PROSITE-ProRule" id="PRU00169"/>
    </source>
</evidence>
<dbReference type="PROSITE" id="PS51755">
    <property type="entry name" value="OMPR_PHOB"/>
    <property type="match status" value="1"/>
</dbReference>
<dbReference type="SMART" id="SM00862">
    <property type="entry name" value="Trans_reg_C"/>
    <property type="match status" value="1"/>
</dbReference>
<keyword evidence="3 5" id="KW-0238">DNA-binding</keyword>
<evidence type="ECO:0000256" key="3">
    <source>
        <dbReference type="ARBA" id="ARBA00023125"/>
    </source>
</evidence>
<evidence type="ECO:0000313" key="8">
    <source>
        <dbReference type="EMBL" id="CAA6819243.1"/>
    </source>
</evidence>
<dbReference type="InterPro" id="IPR001789">
    <property type="entry name" value="Sig_transdc_resp-reg_receiver"/>
</dbReference>
<keyword evidence="2" id="KW-0902">Two-component regulatory system</keyword>
<dbReference type="InterPro" id="IPR016032">
    <property type="entry name" value="Sig_transdc_resp-reg_C-effctor"/>
</dbReference>
<feature type="DNA-binding region" description="OmpR/PhoB-type" evidence="5">
    <location>
        <begin position="133"/>
        <end position="230"/>
    </location>
</feature>
<dbReference type="SMART" id="SM00448">
    <property type="entry name" value="REC"/>
    <property type="match status" value="1"/>
</dbReference>
<dbReference type="InterPro" id="IPR011006">
    <property type="entry name" value="CheY-like_superfamily"/>
</dbReference>